<name>A0A1D8P4F6_9FLAO</name>
<proteinExistence type="predicted"/>
<dbReference type="STRING" id="1850246.LPB138_01430"/>
<evidence type="ECO:0000313" key="2">
    <source>
        <dbReference type="Proteomes" id="UP000176050"/>
    </source>
</evidence>
<dbReference type="KEGG" id="lul:LPB138_01430"/>
<sequence length="306" mass="37202">MKLKMNYKRILPYLFFISTFILYGQNKIEKDTVYYDENKIEISKDKFIDKCNAAVFYCKQFDIDNYIVYKVYHRMYFGKLTPQEYNQIRMYLNQQSIKNTPKNHSILIHYEENLAGFKESNEYCNLINSYSLEENYNYFNLNAKKNNEEPIKSIKAFKQIVEWHRKEFHNLKKFNKDVANYAKQQNKCIRKVELRFKTPVYYAIYNNNNYPLKNDYFTWLEVNSIIKTTFTKNHPDIDLIILKPNGEYFIKNDFLPNSVLFKLLKEKDWTKFKNDWNQSIKTNYNLGYGIIFDTTKDYDYYIPSCY</sequence>
<accession>A0A1D8P4F6</accession>
<reference evidence="1 2" key="1">
    <citation type="submission" date="2016-10" db="EMBL/GenBank/DDBJ databases">
        <title>Lutibacter sp. LPB0138, isolated from marine gastropod.</title>
        <authorList>
            <person name="Kim E."/>
            <person name="Yi H."/>
        </authorList>
    </citation>
    <scope>NUCLEOTIDE SEQUENCE [LARGE SCALE GENOMIC DNA]</scope>
    <source>
        <strain evidence="1 2">LPB0138</strain>
    </source>
</reference>
<dbReference type="Proteomes" id="UP000176050">
    <property type="component" value="Chromosome"/>
</dbReference>
<dbReference type="AlphaFoldDB" id="A0A1D8P4F6"/>
<evidence type="ECO:0000313" key="1">
    <source>
        <dbReference type="EMBL" id="AOW19426.1"/>
    </source>
</evidence>
<dbReference type="EMBL" id="CP017478">
    <property type="protein sequence ID" value="AOW19426.1"/>
    <property type="molecule type" value="Genomic_DNA"/>
</dbReference>
<organism evidence="1 2">
    <name type="scientific">Urechidicola croceus</name>
    <dbReference type="NCBI Taxonomy" id="1850246"/>
    <lineage>
        <taxon>Bacteria</taxon>
        <taxon>Pseudomonadati</taxon>
        <taxon>Bacteroidota</taxon>
        <taxon>Flavobacteriia</taxon>
        <taxon>Flavobacteriales</taxon>
        <taxon>Flavobacteriaceae</taxon>
        <taxon>Urechidicola</taxon>
    </lineage>
</organism>
<protein>
    <submittedName>
        <fullName evidence="1">Uncharacterized protein</fullName>
    </submittedName>
</protein>
<gene>
    <name evidence="1" type="ORF">LPB138_01430</name>
</gene>
<keyword evidence="2" id="KW-1185">Reference proteome</keyword>